<gene>
    <name evidence="2" type="ORF">OBRU01_07490</name>
</gene>
<dbReference type="PANTHER" id="PTHR46961:SF13">
    <property type="entry name" value="DYNEIN AXONEMAL HEAVY CHAIN 3"/>
    <property type="match status" value="1"/>
</dbReference>
<dbReference type="Proteomes" id="UP000037510">
    <property type="component" value="Unassembled WGS sequence"/>
</dbReference>
<feature type="domain" description="Dynein heavy chain hydrolytic ATP-binding dynein motor region" evidence="1">
    <location>
        <begin position="81"/>
        <end position="196"/>
    </location>
</feature>
<evidence type="ECO:0000259" key="1">
    <source>
        <dbReference type="Pfam" id="PF12774"/>
    </source>
</evidence>
<evidence type="ECO:0000313" key="3">
    <source>
        <dbReference type="Proteomes" id="UP000037510"/>
    </source>
</evidence>
<dbReference type="GO" id="GO:0051959">
    <property type="term" value="F:dynein light intermediate chain binding"/>
    <property type="evidence" value="ECO:0007669"/>
    <property type="project" value="InterPro"/>
</dbReference>
<name>A0A0L7LJ25_OPEBR</name>
<protein>
    <recommendedName>
        <fullName evidence="1">Dynein heavy chain hydrolytic ATP-binding dynein motor region domain-containing protein</fullName>
    </recommendedName>
</protein>
<dbReference type="AlphaFoldDB" id="A0A0L7LJ25"/>
<feature type="non-terminal residue" evidence="2">
    <location>
        <position position="273"/>
    </location>
</feature>
<dbReference type="Gene3D" id="1.10.8.710">
    <property type="match status" value="2"/>
</dbReference>
<organism evidence="2 3">
    <name type="scientific">Operophtera brumata</name>
    <name type="common">Winter moth</name>
    <name type="synonym">Phalaena brumata</name>
    <dbReference type="NCBI Taxonomy" id="104452"/>
    <lineage>
        <taxon>Eukaryota</taxon>
        <taxon>Metazoa</taxon>
        <taxon>Ecdysozoa</taxon>
        <taxon>Arthropoda</taxon>
        <taxon>Hexapoda</taxon>
        <taxon>Insecta</taxon>
        <taxon>Pterygota</taxon>
        <taxon>Neoptera</taxon>
        <taxon>Endopterygota</taxon>
        <taxon>Lepidoptera</taxon>
        <taxon>Glossata</taxon>
        <taxon>Ditrysia</taxon>
        <taxon>Geometroidea</taxon>
        <taxon>Geometridae</taxon>
        <taxon>Larentiinae</taxon>
        <taxon>Operophtera</taxon>
    </lineage>
</organism>
<dbReference type="GO" id="GO:0005524">
    <property type="term" value="F:ATP binding"/>
    <property type="evidence" value="ECO:0007669"/>
    <property type="project" value="InterPro"/>
</dbReference>
<dbReference type="Pfam" id="PF12774">
    <property type="entry name" value="AAA_6"/>
    <property type="match status" value="1"/>
</dbReference>
<dbReference type="Gene3D" id="3.40.50.300">
    <property type="entry name" value="P-loop containing nucleotide triphosphate hydrolases"/>
    <property type="match status" value="1"/>
</dbReference>
<evidence type="ECO:0000313" key="2">
    <source>
        <dbReference type="EMBL" id="KOB75452.1"/>
    </source>
</evidence>
<dbReference type="PANTHER" id="PTHR46961">
    <property type="entry name" value="DYNEIN HEAVY CHAIN 1, AXONEMAL-LIKE PROTEIN"/>
    <property type="match status" value="1"/>
</dbReference>
<keyword evidence="3" id="KW-1185">Reference proteome</keyword>
<dbReference type="InterPro" id="IPR027417">
    <property type="entry name" value="P-loop_NTPase"/>
</dbReference>
<dbReference type="InterPro" id="IPR043157">
    <property type="entry name" value="Dynein_AAA1S"/>
</dbReference>
<dbReference type="STRING" id="104452.A0A0L7LJ25"/>
<sequence length="273" mass="31313">MRAVKSVLLAARALKKNYPDKDESQLVLRAIIDVNLAKYNHYDYGMRAVKSVLLAAGALKKNYPDKDESQLVLRAIIDVTLAKYNHYDYGMCAVKSVLLAAGALKKNYLDKDESQLVLRAIIDDVPLFIGIYSDLFPGVEVPQPDRAEMMRCINKEVEKRNLQPTEWYLEKIVQIYEMMLVRHGFMVVGPPMGGKTQAYQSLAESLRALQLVKPPARHKDKKLIPEQFELIQELIEWLIPPIFEFQLLKCHHFSYSFSRLFTCLLEGESQFST</sequence>
<dbReference type="GO" id="GO:0007018">
    <property type="term" value="P:microtubule-based movement"/>
    <property type="evidence" value="ECO:0007669"/>
    <property type="project" value="InterPro"/>
</dbReference>
<reference evidence="2 3" key="1">
    <citation type="journal article" date="2015" name="Genome Biol. Evol.">
        <title>The genome of winter moth (Operophtera brumata) provides a genomic perspective on sexual dimorphism and phenology.</title>
        <authorList>
            <person name="Derks M.F."/>
            <person name="Smit S."/>
            <person name="Salis L."/>
            <person name="Schijlen E."/>
            <person name="Bossers A."/>
            <person name="Mateman C."/>
            <person name="Pijl A.S."/>
            <person name="de Ridder D."/>
            <person name="Groenen M.A."/>
            <person name="Visser M.E."/>
            <person name="Megens H.J."/>
        </authorList>
    </citation>
    <scope>NUCLEOTIDE SEQUENCE [LARGE SCALE GENOMIC DNA]</scope>
    <source>
        <strain evidence="2">WM2013NL</strain>
        <tissue evidence="2">Head and thorax</tissue>
    </source>
</reference>
<dbReference type="GO" id="GO:0045505">
    <property type="term" value="F:dynein intermediate chain binding"/>
    <property type="evidence" value="ECO:0007669"/>
    <property type="project" value="InterPro"/>
</dbReference>
<dbReference type="GO" id="GO:0030286">
    <property type="term" value="C:dynein complex"/>
    <property type="evidence" value="ECO:0007669"/>
    <property type="project" value="InterPro"/>
</dbReference>
<proteinExistence type="predicted"/>
<accession>A0A0L7LJ25</accession>
<dbReference type="EMBL" id="JTDY01000915">
    <property type="protein sequence ID" value="KOB75452.1"/>
    <property type="molecule type" value="Genomic_DNA"/>
</dbReference>
<dbReference type="InterPro" id="IPR035699">
    <property type="entry name" value="AAA_6"/>
</dbReference>
<dbReference type="InterPro" id="IPR026983">
    <property type="entry name" value="DHC"/>
</dbReference>
<comment type="caution">
    <text evidence="2">The sequence shown here is derived from an EMBL/GenBank/DDBJ whole genome shotgun (WGS) entry which is preliminary data.</text>
</comment>